<dbReference type="GO" id="GO:0009306">
    <property type="term" value="P:protein secretion"/>
    <property type="evidence" value="ECO:0007669"/>
    <property type="project" value="InterPro"/>
</dbReference>
<dbReference type="SUPFAM" id="SSF160544">
    <property type="entry name" value="EscU C-terminal domain-like"/>
    <property type="match status" value="1"/>
</dbReference>
<keyword evidence="2" id="KW-1185">Reference proteome</keyword>
<organism evidence="1 2">
    <name type="scientific">Salipaludibacillus aurantiacus</name>
    <dbReference type="NCBI Taxonomy" id="1601833"/>
    <lineage>
        <taxon>Bacteria</taxon>
        <taxon>Bacillati</taxon>
        <taxon>Bacillota</taxon>
        <taxon>Bacilli</taxon>
        <taxon>Bacillales</taxon>
        <taxon>Bacillaceae</taxon>
    </lineage>
</organism>
<reference evidence="2" key="1">
    <citation type="submission" date="2016-10" db="EMBL/GenBank/DDBJ databases">
        <authorList>
            <person name="Varghese N."/>
            <person name="Submissions S."/>
        </authorList>
    </citation>
    <scope>NUCLEOTIDE SEQUENCE [LARGE SCALE GENOMIC DNA]</scope>
    <source>
        <strain evidence="2">S9</strain>
    </source>
</reference>
<dbReference type="Pfam" id="PF01312">
    <property type="entry name" value="Bac_export_2"/>
    <property type="match status" value="1"/>
</dbReference>
<dbReference type="GO" id="GO:0005886">
    <property type="term" value="C:plasma membrane"/>
    <property type="evidence" value="ECO:0007669"/>
    <property type="project" value="TreeGrafter"/>
</dbReference>
<protein>
    <submittedName>
        <fullName evidence="1">Flagellar biosynthesis protein</fullName>
    </submittedName>
</protein>
<gene>
    <name evidence="1" type="ORF">SAMN05518684_102283</name>
</gene>
<dbReference type="PANTHER" id="PTHR30531:SF12">
    <property type="entry name" value="FLAGELLAR BIOSYNTHETIC PROTEIN FLHB"/>
    <property type="match status" value="1"/>
</dbReference>
<name>A0A1H9QP32_9BACI</name>
<proteinExistence type="predicted"/>
<evidence type="ECO:0000313" key="1">
    <source>
        <dbReference type="EMBL" id="SER61599.1"/>
    </source>
</evidence>
<dbReference type="InterPro" id="IPR006135">
    <property type="entry name" value="T3SS_substrate_exporter"/>
</dbReference>
<dbReference type="OrthoDB" id="5244399at2"/>
<keyword evidence="1" id="KW-0969">Cilium</keyword>
<dbReference type="AlphaFoldDB" id="A0A1H9QP32"/>
<keyword evidence="1" id="KW-0282">Flagellum</keyword>
<accession>A0A1H9QP32</accession>
<dbReference type="STRING" id="1601833.SAMN05518684_102283"/>
<evidence type="ECO:0000313" key="2">
    <source>
        <dbReference type="Proteomes" id="UP000198571"/>
    </source>
</evidence>
<dbReference type="InterPro" id="IPR029025">
    <property type="entry name" value="T3SS_substrate_exporter_C"/>
</dbReference>
<dbReference type="RefSeq" id="WP_093047607.1">
    <property type="nucleotide sequence ID" value="NZ_FOGT01000002.1"/>
</dbReference>
<dbReference type="EMBL" id="FOGT01000002">
    <property type="protein sequence ID" value="SER61599.1"/>
    <property type="molecule type" value="Genomic_DNA"/>
</dbReference>
<dbReference type="Proteomes" id="UP000198571">
    <property type="component" value="Unassembled WGS sequence"/>
</dbReference>
<dbReference type="PANTHER" id="PTHR30531">
    <property type="entry name" value="FLAGELLAR BIOSYNTHETIC PROTEIN FLHB"/>
    <property type="match status" value="1"/>
</dbReference>
<dbReference type="Gene3D" id="3.40.1690.10">
    <property type="entry name" value="secretion proteins EscU"/>
    <property type="match status" value="1"/>
</dbReference>
<sequence>MTDDFYKTGHTRLKQKRAVAMGYDEKKDSAPQIKAKGKGYTAEENGIPVQEDPSLVALLSQLEINERIPESLYEVVAEVFAFIYYVDREKTDK</sequence>
<keyword evidence="1" id="KW-0966">Cell projection</keyword>